<keyword evidence="2" id="KW-1003">Cell membrane</keyword>
<dbReference type="PANTHER" id="PTHR32309:SF31">
    <property type="entry name" value="CAPSULAR EXOPOLYSACCHARIDE FAMILY"/>
    <property type="match status" value="1"/>
</dbReference>
<accession>A0A7W8YV13</accession>
<comment type="subcellular location">
    <subcellularLocation>
        <location evidence="1">Cell membrane</location>
        <topology evidence="1">Multi-pass membrane protein</topology>
    </subcellularLocation>
</comment>
<sequence>MLEESSLKDYNPKLAATEDDEVSIKEVLLTINRWIAYLLTQWKWIFLFGLLGGLLGFAYAFFKKPTYSASSTFVLEESASGSSGLGQYSGLASMMGLDMGSGGGIFQGDNLLELYKSRKMITKTFLTEVDSSGKKRLLIDIYIEINGLRNKWKSKPELKNVSFKSNQGMSLTRIQDSLIGVFVQDINKSYLAVTKPDKKLNIIKVQITSANEFFAKKFNDVIVNNVNEFYLLTKTKKSLNNLQILQHQTDSIRTQLNGAITSVASVLDANPNLNPSRLQLRTPSQRRGVDVEVNKAILTQLITNMELAKVTLRKEAPLIQLIDSPVFPLEKEYLGKLKAMVIGAIVFGFIATFILLCRYIIKGIFNS</sequence>
<name>A0A7W8YV13_9SPHI</name>
<keyword evidence="4 6" id="KW-1133">Transmembrane helix</keyword>
<dbReference type="PANTHER" id="PTHR32309">
    <property type="entry name" value="TYROSINE-PROTEIN KINASE"/>
    <property type="match status" value="1"/>
</dbReference>
<evidence type="ECO:0000256" key="4">
    <source>
        <dbReference type="ARBA" id="ARBA00022989"/>
    </source>
</evidence>
<dbReference type="Proteomes" id="UP000537718">
    <property type="component" value="Unassembled WGS sequence"/>
</dbReference>
<evidence type="ECO:0000313" key="9">
    <source>
        <dbReference type="Proteomes" id="UP000537718"/>
    </source>
</evidence>
<dbReference type="GO" id="GO:0005886">
    <property type="term" value="C:plasma membrane"/>
    <property type="evidence" value="ECO:0007669"/>
    <property type="project" value="UniProtKB-SubCell"/>
</dbReference>
<protein>
    <recommendedName>
        <fullName evidence="7">Polysaccharide chain length determinant N-terminal domain-containing protein</fullName>
    </recommendedName>
</protein>
<keyword evidence="3 6" id="KW-0812">Transmembrane</keyword>
<dbReference type="RefSeq" id="WP_183868265.1">
    <property type="nucleotide sequence ID" value="NZ_JACHCF010000008.1"/>
</dbReference>
<proteinExistence type="predicted"/>
<evidence type="ECO:0000313" key="8">
    <source>
        <dbReference type="EMBL" id="MBB5622336.1"/>
    </source>
</evidence>
<evidence type="ECO:0000256" key="3">
    <source>
        <dbReference type="ARBA" id="ARBA00022692"/>
    </source>
</evidence>
<dbReference type="InterPro" id="IPR050445">
    <property type="entry name" value="Bact_polysacc_biosynth/exp"/>
</dbReference>
<reference evidence="8 9" key="1">
    <citation type="submission" date="2020-08" db="EMBL/GenBank/DDBJ databases">
        <title>Genomic Encyclopedia of Type Strains, Phase IV (KMG-V): Genome sequencing to study the core and pangenomes of soil and plant-associated prokaryotes.</title>
        <authorList>
            <person name="Whitman W."/>
        </authorList>
    </citation>
    <scope>NUCLEOTIDE SEQUENCE [LARGE SCALE GENOMIC DNA]</scope>
    <source>
        <strain evidence="8 9">MP7CTX6</strain>
    </source>
</reference>
<gene>
    <name evidence="8" type="ORF">HDE69_003411</name>
</gene>
<evidence type="ECO:0000256" key="1">
    <source>
        <dbReference type="ARBA" id="ARBA00004651"/>
    </source>
</evidence>
<keyword evidence="5 6" id="KW-0472">Membrane</keyword>
<comment type="caution">
    <text evidence="8">The sequence shown here is derived from an EMBL/GenBank/DDBJ whole genome shotgun (WGS) entry which is preliminary data.</text>
</comment>
<dbReference type="AlphaFoldDB" id="A0A7W8YV13"/>
<dbReference type="EMBL" id="JACHCF010000008">
    <property type="protein sequence ID" value="MBB5622336.1"/>
    <property type="molecule type" value="Genomic_DNA"/>
</dbReference>
<evidence type="ECO:0000256" key="6">
    <source>
        <dbReference type="SAM" id="Phobius"/>
    </source>
</evidence>
<feature type="transmembrane region" description="Helical" evidence="6">
    <location>
        <begin position="339"/>
        <end position="361"/>
    </location>
</feature>
<feature type="transmembrane region" description="Helical" evidence="6">
    <location>
        <begin position="44"/>
        <end position="62"/>
    </location>
</feature>
<dbReference type="InterPro" id="IPR003856">
    <property type="entry name" value="LPS_length_determ_N"/>
</dbReference>
<evidence type="ECO:0000256" key="5">
    <source>
        <dbReference type="ARBA" id="ARBA00023136"/>
    </source>
</evidence>
<evidence type="ECO:0000259" key="7">
    <source>
        <dbReference type="Pfam" id="PF02706"/>
    </source>
</evidence>
<feature type="domain" description="Polysaccharide chain length determinant N-terminal" evidence="7">
    <location>
        <begin position="37"/>
        <end position="124"/>
    </location>
</feature>
<organism evidence="8 9">
    <name type="scientific">Pedobacter cryoconitis</name>
    <dbReference type="NCBI Taxonomy" id="188932"/>
    <lineage>
        <taxon>Bacteria</taxon>
        <taxon>Pseudomonadati</taxon>
        <taxon>Bacteroidota</taxon>
        <taxon>Sphingobacteriia</taxon>
        <taxon>Sphingobacteriales</taxon>
        <taxon>Sphingobacteriaceae</taxon>
        <taxon>Pedobacter</taxon>
    </lineage>
</organism>
<dbReference type="Pfam" id="PF02706">
    <property type="entry name" value="Wzz"/>
    <property type="match status" value="1"/>
</dbReference>
<evidence type="ECO:0000256" key="2">
    <source>
        <dbReference type="ARBA" id="ARBA00022475"/>
    </source>
</evidence>